<organism evidence="1 2">
    <name type="scientific">Methylomonas rivi</name>
    <dbReference type="NCBI Taxonomy" id="2952226"/>
    <lineage>
        <taxon>Bacteria</taxon>
        <taxon>Pseudomonadati</taxon>
        <taxon>Pseudomonadota</taxon>
        <taxon>Gammaproteobacteria</taxon>
        <taxon>Methylococcales</taxon>
        <taxon>Methylococcaceae</taxon>
        <taxon>Methylomonas</taxon>
    </lineage>
</organism>
<proteinExistence type="predicted"/>
<evidence type="ECO:0000313" key="1">
    <source>
        <dbReference type="EMBL" id="MCQ8130362.1"/>
    </source>
</evidence>
<dbReference type="EMBL" id="JANIBK010000153">
    <property type="protein sequence ID" value="MCQ8130362.1"/>
    <property type="molecule type" value="Genomic_DNA"/>
</dbReference>
<comment type="caution">
    <text evidence="1">The sequence shown here is derived from an EMBL/GenBank/DDBJ whole genome shotgun (WGS) entry which is preliminary data.</text>
</comment>
<sequence>MTKLTKLAFDLVGDFSDSKTRLPMQIRDKHMTIKATGLSDTHVEVPAGTYFVTARMPDGTLPVLAGPLKVSADDEVTRVVVEPRNSFFPTPPGHGGGTATMSGQTGGILDEWRKALRSSASSLAETTTQIMVNDGELEKPQVEANLLGNPHVWRGRWFDSWLRSYSLATEIAEPLTSNGISLRANMRRRGEQTLVSVREPDTGFATFFAIPFDGPGPLTTRIGLSWDSRTTIKDGEHSEAKRPKVSIFFQDSELTAFLRYIHHSNALEAADFARSYVGRCIGAGSSELKSLKSWLGPVLGCYVLLRRNELNGLDECTSNLLRLARHVPDVLALRVEYLARIGEHAEAANQLVELESFGCPWFRSGIEYLRDRVRSYEQGMEGLEVSSQLKLASFGEALVRLTSYLDPEFTTAIYRHVPLAKFSNL</sequence>
<reference evidence="1 2" key="1">
    <citation type="submission" date="2022-07" db="EMBL/GenBank/DDBJ databases">
        <title>Methylomonas rivi sp. nov., Methylomonas rosea sp. nov., Methylomonas aureus sp. nov. and Methylomonas subterranea sp. nov., four novel methanotrophs isolated from a freshwater creek and the deep terrestrial subsurface.</title>
        <authorList>
            <person name="Abin C."/>
            <person name="Sankaranarayanan K."/>
            <person name="Garner C."/>
            <person name="Sindelar R."/>
            <person name="Kotary K."/>
            <person name="Garner R."/>
            <person name="Barclay S."/>
            <person name="Lawson P."/>
            <person name="Krumholz L."/>
        </authorList>
    </citation>
    <scope>NUCLEOTIDE SEQUENCE [LARGE SCALE GENOMIC DNA]</scope>
    <source>
        <strain evidence="1 2">WSC-6</strain>
    </source>
</reference>
<protein>
    <submittedName>
        <fullName evidence="1">Uncharacterized protein</fullName>
    </submittedName>
</protein>
<name>A0ABT1U989_9GAMM</name>
<gene>
    <name evidence="1" type="ORF">NP596_18020</name>
</gene>
<dbReference type="RefSeq" id="WP_256616789.1">
    <property type="nucleotide sequence ID" value="NZ_JANIBK010000153.1"/>
</dbReference>
<dbReference type="Proteomes" id="UP001524586">
    <property type="component" value="Unassembled WGS sequence"/>
</dbReference>
<evidence type="ECO:0000313" key="2">
    <source>
        <dbReference type="Proteomes" id="UP001524586"/>
    </source>
</evidence>
<keyword evidence="2" id="KW-1185">Reference proteome</keyword>
<accession>A0ABT1U989</accession>